<reference evidence="2" key="1">
    <citation type="submission" date="2020-12" db="EMBL/GenBank/DDBJ databases">
        <title>Prauserella sp. ASG 168, a novel actinomycete isolated from cave rock.</title>
        <authorList>
            <person name="Suriyachadkun C."/>
        </authorList>
    </citation>
    <scope>NUCLEOTIDE SEQUENCE</scope>
    <source>
        <strain evidence="2">ASG 168</strain>
    </source>
</reference>
<dbReference type="SUPFAM" id="SSF52266">
    <property type="entry name" value="SGNH hydrolase"/>
    <property type="match status" value="1"/>
</dbReference>
<protein>
    <submittedName>
        <fullName evidence="2">Lipase</fullName>
    </submittedName>
</protein>
<feature type="domain" description="SGNH hydrolase-type esterase" evidence="1">
    <location>
        <begin position="176"/>
        <end position="275"/>
    </location>
</feature>
<proteinExistence type="predicted"/>
<sequence length="409" mass="43734">MSTAARPLSTPITPDLVRGAPELEATPVGVRAHRLPAWAVAQAADPRLAMAESQPSGVRLRFATDATALELRAHATRFRYRGAPPRPFGVFDLVVDGRLTGQASVDTATVVNIDMATGAREITHADAGGVLFDPLPAGTKRVEIWLPHNETIELLELRSDAPVVPLEEDRPVWLHHGSSISQGSNALHPTGIWPVVAATHGGVDLLNLGFGGSALLDPFVARTIRDTPAQVISLKLGINVVNADLMRKRAFGSAVHGFLDTIRDGHPQTPLLVVSPILCPIHEHTPGPGAFDLDALARGELRFRATGDPEGVDQGQLTLTVVREELARIVAERSAEDRFLSYLDGRELYGAADAEELPLPDDLHPGAEAHLRIGRRFADIAFGAGASLVARPEADTEWPAPPEVTRAVS</sequence>
<accession>A0A934V884</accession>
<dbReference type="Proteomes" id="UP000635245">
    <property type="component" value="Unassembled WGS sequence"/>
</dbReference>
<organism evidence="2 3">
    <name type="scientific">Prauserella cavernicola</name>
    <dbReference type="NCBI Taxonomy" id="2800127"/>
    <lineage>
        <taxon>Bacteria</taxon>
        <taxon>Bacillati</taxon>
        <taxon>Actinomycetota</taxon>
        <taxon>Actinomycetes</taxon>
        <taxon>Pseudonocardiales</taxon>
        <taxon>Pseudonocardiaceae</taxon>
        <taxon>Prauserella</taxon>
    </lineage>
</organism>
<dbReference type="AlphaFoldDB" id="A0A934V884"/>
<name>A0A934V884_9PSEU</name>
<dbReference type="Pfam" id="PF14606">
    <property type="entry name" value="Lipase_GDSL_3"/>
    <property type="match status" value="1"/>
</dbReference>
<dbReference type="Gene3D" id="3.40.50.1110">
    <property type="entry name" value="SGNH hydrolase"/>
    <property type="match status" value="1"/>
</dbReference>
<evidence type="ECO:0000259" key="1">
    <source>
        <dbReference type="Pfam" id="PF14606"/>
    </source>
</evidence>
<dbReference type="InterPro" id="IPR013830">
    <property type="entry name" value="SGNH_hydro"/>
</dbReference>
<evidence type="ECO:0000313" key="3">
    <source>
        <dbReference type="Proteomes" id="UP000635245"/>
    </source>
</evidence>
<dbReference type="RefSeq" id="WP_200326253.1">
    <property type="nucleotide sequence ID" value="NZ_JAENJH010000018.1"/>
</dbReference>
<gene>
    <name evidence="2" type="ORF">JHE00_34095</name>
</gene>
<dbReference type="InterPro" id="IPR036514">
    <property type="entry name" value="SGNH_hydro_sf"/>
</dbReference>
<comment type="caution">
    <text evidence="2">The sequence shown here is derived from an EMBL/GenBank/DDBJ whole genome shotgun (WGS) entry which is preliminary data.</text>
</comment>
<keyword evidence="3" id="KW-1185">Reference proteome</keyword>
<evidence type="ECO:0000313" key="2">
    <source>
        <dbReference type="EMBL" id="MBK1789387.1"/>
    </source>
</evidence>
<dbReference type="EMBL" id="JAENJH010000018">
    <property type="protein sequence ID" value="MBK1789387.1"/>
    <property type="molecule type" value="Genomic_DNA"/>
</dbReference>
<dbReference type="Gene3D" id="2.60.120.260">
    <property type="entry name" value="Galactose-binding domain-like"/>
    <property type="match status" value="1"/>
</dbReference>